<dbReference type="GO" id="GO:0019752">
    <property type="term" value="P:carboxylic acid metabolic process"/>
    <property type="evidence" value="ECO:0007669"/>
    <property type="project" value="InterPro"/>
</dbReference>
<comment type="subcellular location">
    <subcellularLocation>
        <location evidence="2">Endoplasmic reticulum membrane</location>
        <topology evidence="2">Single-pass membrane protein</topology>
    </subcellularLocation>
</comment>
<gene>
    <name evidence="18" type="ORF">CUNI_LOCUS8754</name>
</gene>
<dbReference type="InterPro" id="IPR002129">
    <property type="entry name" value="PyrdxlP-dep_de-COase"/>
</dbReference>
<dbReference type="EMBL" id="CAJHNH020001464">
    <property type="protein sequence ID" value="CAG5123196.1"/>
    <property type="molecule type" value="Genomic_DNA"/>
</dbReference>
<comment type="similarity">
    <text evidence="13">Belongs to the group II decarboxylase family. Sphingosine-1-phosphate lyase subfamily.</text>
</comment>
<dbReference type="Gene3D" id="3.90.1150.10">
    <property type="entry name" value="Aspartate Aminotransferase, domain 1"/>
    <property type="match status" value="1"/>
</dbReference>
<dbReference type="EC" id="4.1.2.27" evidence="14"/>
<feature type="modified residue" description="N6-(pyridoxal phosphate)lysine" evidence="16">
    <location>
        <position position="336"/>
    </location>
</feature>
<dbReference type="Pfam" id="PF00282">
    <property type="entry name" value="Pyridoxal_deC"/>
    <property type="match status" value="1"/>
</dbReference>
<dbReference type="Gene3D" id="3.40.640.10">
    <property type="entry name" value="Type I PLP-dependent aspartate aminotransferase-like (Major domain)"/>
    <property type="match status" value="1"/>
</dbReference>
<evidence type="ECO:0000313" key="18">
    <source>
        <dbReference type="EMBL" id="CAG5123196.1"/>
    </source>
</evidence>
<dbReference type="AlphaFoldDB" id="A0A8S3Z8B5"/>
<evidence type="ECO:0000256" key="5">
    <source>
        <dbReference type="ARBA" id="ARBA00022692"/>
    </source>
</evidence>
<evidence type="ECO:0000256" key="14">
    <source>
        <dbReference type="ARBA" id="ARBA00038965"/>
    </source>
</evidence>
<keyword evidence="11" id="KW-0472">Membrane</keyword>
<dbReference type="GO" id="GO:0030170">
    <property type="term" value="F:pyridoxal phosphate binding"/>
    <property type="evidence" value="ECO:0007669"/>
    <property type="project" value="InterPro"/>
</dbReference>
<evidence type="ECO:0000256" key="2">
    <source>
        <dbReference type="ARBA" id="ARBA00004389"/>
    </source>
</evidence>
<name>A0A8S3Z8B5_9EUPU</name>
<proteinExistence type="inferred from homology"/>
<evidence type="ECO:0000256" key="9">
    <source>
        <dbReference type="ARBA" id="ARBA00022989"/>
    </source>
</evidence>
<evidence type="ECO:0000256" key="13">
    <source>
        <dbReference type="ARBA" id="ARBA00038302"/>
    </source>
</evidence>
<keyword evidence="7 16" id="KW-0663">Pyridoxal phosphate</keyword>
<evidence type="ECO:0000256" key="11">
    <source>
        <dbReference type="ARBA" id="ARBA00023136"/>
    </source>
</evidence>
<sequence>MILLIEHLVVAVVFLVLLGVYLRNGAWETLRTVLVAIKQIPWVAESLESVLKSEATNFIKTTKLASGTGEKPAKIWIPKKGMTREEILAKMKSLKEKETNHMEGRIFAYTYTLADDHFQLQKEVFEMFTEQTGLSPEHDELVKLFQKAFLHENALNPMVYPSLRQMETEIVSMTCSMMNGNPATCGFLTSGGTESILMAVKVYRDRAQKLYPWIKKPEIVCPVTQHPAIAKAAHYFGLTVRYLPVKDDMTADVSAMEQALNSNTVLVACSAPQFCHGVLDPVEEISNMAAKHGLPCHVDACFGGFMLPWVEKLGYPVPKWDFRCPGVTSISADIHKYGYTVKGASVIAYRSDDLRKFQIFSSGSWPGGLYGSPSMAGTRPGGNIAAAWAAINSLGEEGYMSRARQLMDITDQLKAAVTEIEGLKIIGNPVMTCFAIGSSDPDVDILAVADVMEKKGWTMERQQNPSCVHCTILPHHQISCDDLAGDLKESVTIVKGNKQLSKQGTAGMYGMMATIPDTAIVEDFIKEFFSEIYKLQ</sequence>
<keyword evidence="9" id="KW-1133">Transmembrane helix</keyword>
<evidence type="ECO:0000256" key="6">
    <source>
        <dbReference type="ARBA" id="ARBA00022824"/>
    </source>
</evidence>
<accession>A0A8S3Z8B5</accession>
<evidence type="ECO:0000256" key="3">
    <source>
        <dbReference type="ARBA" id="ARBA00004760"/>
    </source>
</evidence>
<dbReference type="OrthoDB" id="10254570at2759"/>
<comment type="caution">
    <text evidence="18">The sequence shown here is derived from an EMBL/GenBank/DDBJ whole genome shotgun (WGS) entry which is preliminary data.</text>
</comment>
<dbReference type="GO" id="GO:0005789">
    <property type="term" value="C:endoplasmic reticulum membrane"/>
    <property type="evidence" value="ECO:0007669"/>
    <property type="project" value="UniProtKB-SubCell"/>
</dbReference>
<dbReference type="Proteomes" id="UP000678393">
    <property type="component" value="Unassembled WGS sequence"/>
</dbReference>
<evidence type="ECO:0000256" key="7">
    <source>
        <dbReference type="ARBA" id="ARBA00022898"/>
    </source>
</evidence>
<dbReference type="Gene3D" id="6.10.140.2150">
    <property type="match status" value="1"/>
</dbReference>
<keyword evidence="6" id="KW-0256">Endoplasmic reticulum</keyword>
<evidence type="ECO:0000256" key="8">
    <source>
        <dbReference type="ARBA" id="ARBA00022919"/>
    </source>
</evidence>
<dbReference type="FunFam" id="3.40.640.10:FF:000020">
    <property type="entry name" value="sphingosine-1-phosphate lyase 1"/>
    <property type="match status" value="1"/>
</dbReference>
<comment type="pathway">
    <text evidence="4">Sphingolipid metabolism.</text>
</comment>
<dbReference type="InterPro" id="IPR050477">
    <property type="entry name" value="GrpII_AminoAcid_Decarb"/>
</dbReference>
<evidence type="ECO:0000256" key="10">
    <source>
        <dbReference type="ARBA" id="ARBA00023098"/>
    </source>
</evidence>
<dbReference type="GO" id="GO:0008117">
    <property type="term" value="F:sphinganine-1-phosphate aldolase activity"/>
    <property type="evidence" value="ECO:0007669"/>
    <property type="project" value="UniProtKB-EC"/>
</dbReference>
<keyword evidence="8" id="KW-0746">Sphingolipid metabolism</keyword>
<evidence type="ECO:0000256" key="17">
    <source>
        <dbReference type="RuleBase" id="RU000382"/>
    </source>
</evidence>
<dbReference type="PANTHER" id="PTHR42735">
    <property type="match status" value="1"/>
</dbReference>
<protein>
    <recommendedName>
        <fullName evidence="14">sphinganine-1-phosphate aldolase</fullName>
        <ecNumber evidence="14">4.1.2.27</ecNumber>
    </recommendedName>
    <alternativeName>
        <fullName evidence="15">Sphingosine-1-phosphate aldolase</fullName>
    </alternativeName>
</protein>
<evidence type="ECO:0000256" key="4">
    <source>
        <dbReference type="ARBA" id="ARBA00004991"/>
    </source>
</evidence>
<evidence type="ECO:0000256" key="15">
    <source>
        <dbReference type="ARBA" id="ARBA00042568"/>
    </source>
</evidence>
<keyword evidence="12 17" id="KW-0456">Lyase</keyword>
<keyword evidence="19" id="KW-1185">Reference proteome</keyword>
<dbReference type="GO" id="GO:0006665">
    <property type="term" value="P:sphingolipid metabolic process"/>
    <property type="evidence" value="ECO:0007669"/>
    <property type="project" value="UniProtKB-KW"/>
</dbReference>
<dbReference type="InterPro" id="IPR015422">
    <property type="entry name" value="PyrdxlP-dep_Trfase_small"/>
</dbReference>
<keyword evidence="5" id="KW-0812">Transmembrane</keyword>
<evidence type="ECO:0000256" key="16">
    <source>
        <dbReference type="PIRSR" id="PIRSR602129-50"/>
    </source>
</evidence>
<reference evidence="18" key="1">
    <citation type="submission" date="2021-04" db="EMBL/GenBank/DDBJ databases">
        <authorList>
            <consortium name="Molecular Ecology Group"/>
        </authorList>
    </citation>
    <scope>NUCLEOTIDE SEQUENCE</scope>
</reference>
<evidence type="ECO:0000256" key="12">
    <source>
        <dbReference type="ARBA" id="ARBA00023239"/>
    </source>
</evidence>
<comment type="pathway">
    <text evidence="3">Lipid metabolism; sphingolipid metabolism.</text>
</comment>
<dbReference type="PANTHER" id="PTHR42735:SF9">
    <property type="entry name" value="SPHINGOSINE-1-PHOSPHATE LYASE"/>
    <property type="match status" value="1"/>
</dbReference>
<dbReference type="SUPFAM" id="SSF53383">
    <property type="entry name" value="PLP-dependent transferases"/>
    <property type="match status" value="1"/>
</dbReference>
<dbReference type="InterPro" id="IPR015421">
    <property type="entry name" value="PyrdxlP-dep_Trfase_major"/>
</dbReference>
<keyword evidence="10" id="KW-0443">Lipid metabolism</keyword>
<evidence type="ECO:0000313" key="19">
    <source>
        <dbReference type="Proteomes" id="UP000678393"/>
    </source>
</evidence>
<organism evidence="18 19">
    <name type="scientific">Candidula unifasciata</name>
    <dbReference type="NCBI Taxonomy" id="100452"/>
    <lineage>
        <taxon>Eukaryota</taxon>
        <taxon>Metazoa</taxon>
        <taxon>Spiralia</taxon>
        <taxon>Lophotrochozoa</taxon>
        <taxon>Mollusca</taxon>
        <taxon>Gastropoda</taxon>
        <taxon>Heterobranchia</taxon>
        <taxon>Euthyneura</taxon>
        <taxon>Panpulmonata</taxon>
        <taxon>Eupulmonata</taxon>
        <taxon>Stylommatophora</taxon>
        <taxon>Helicina</taxon>
        <taxon>Helicoidea</taxon>
        <taxon>Geomitridae</taxon>
        <taxon>Candidula</taxon>
    </lineage>
</organism>
<dbReference type="InterPro" id="IPR015424">
    <property type="entry name" value="PyrdxlP-dep_Trfase"/>
</dbReference>
<comment type="cofactor">
    <cofactor evidence="1 16 17">
        <name>pyridoxal 5'-phosphate</name>
        <dbReference type="ChEBI" id="CHEBI:597326"/>
    </cofactor>
</comment>
<evidence type="ECO:0000256" key="1">
    <source>
        <dbReference type="ARBA" id="ARBA00001933"/>
    </source>
</evidence>